<dbReference type="InterPro" id="IPR011009">
    <property type="entry name" value="Kinase-like_dom_sf"/>
</dbReference>
<name>A0A2L0EPP3_SORCE</name>
<dbReference type="GO" id="GO:0005524">
    <property type="term" value="F:ATP binding"/>
    <property type="evidence" value="ECO:0007669"/>
    <property type="project" value="InterPro"/>
</dbReference>
<dbReference type="SUPFAM" id="SSF56112">
    <property type="entry name" value="Protein kinase-like (PK-like)"/>
    <property type="match status" value="1"/>
</dbReference>
<dbReference type="Proteomes" id="UP000238348">
    <property type="component" value="Chromosome"/>
</dbReference>
<dbReference type="EMBL" id="CP012673">
    <property type="protein sequence ID" value="AUX41269.1"/>
    <property type="molecule type" value="Genomic_DNA"/>
</dbReference>
<dbReference type="Gene3D" id="1.10.510.10">
    <property type="entry name" value="Transferase(Phosphotransferase) domain 1"/>
    <property type="match status" value="1"/>
</dbReference>
<dbReference type="GO" id="GO:0004672">
    <property type="term" value="F:protein kinase activity"/>
    <property type="evidence" value="ECO:0007669"/>
    <property type="project" value="InterPro"/>
</dbReference>
<evidence type="ECO:0000259" key="1">
    <source>
        <dbReference type="PROSITE" id="PS50011"/>
    </source>
</evidence>
<evidence type="ECO:0000313" key="2">
    <source>
        <dbReference type="EMBL" id="AUX41269.1"/>
    </source>
</evidence>
<dbReference type="InterPro" id="IPR000719">
    <property type="entry name" value="Prot_kinase_dom"/>
</dbReference>
<gene>
    <name evidence="2" type="ORF">SOCE26_026790</name>
</gene>
<organism evidence="2 3">
    <name type="scientific">Sorangium cellulosum</name>
    <name type="common">Polyangium cellulosum</name>
    <dbReference type="NCBI Taxonomy" id="56"/>
    <lineage>
        <taxon>Bacteria</taxon>
        <taxon>Pseudomonadati</taxon>
        <taxon>Myxococcota</taxon>
        <taxon>Polyangia</taxon>
        <taxon>Polyangiales</taxon>
        <taxon>Polyangiaceae</taxon>
        <taxon>Sorangium</taxon>
    </lineage>
</organism>
<accession>A0A2L0EPP3</accession>
<dbReference type="PROSITE" id="PS50011">
    <property type="entry name" value="PROTEIN_KINASE_DOM"/>
    <property type="match status" value="1"/>
</dbReference>
<dbReference type="AlphaFoldDB" id="A0A2L0EPP3"/>
<sequence length="213" mass="24027">MSGRRLDARCPARCDRAAIHERCRRERFRGAWRSCRRAWTRWIAGQRSRRVMSAEDRCGRPPQTRHPATYVAHGRTEDGRPYLAIEWLTGQDLGQRLARGPLGVGESVALLEQTAGALAATHGRGVVHRDIEPANRRRSSARSLQRGSACVPRITKFVLPASRAWYGSAARSSLCLRPAPVGSRWRRSPPDYGVSTHWRAVRRVRSCASARLW</sequence>
<feature type="domain" description="Protein kinase" evidence="1">
    <location>
        <begin position="1"/>
        <end position="213"/>
    </location>
</feature>
<protein>
    <recommendedName>
        <fullName evidence="1">Protein kinase domain-containing protein</fullName>
    </recommendedName>
</protein>
<proteinExistence type="predicted"/>
<evidence type="ECO:0000313" key="3">
    <source>
        <dbReference type="Proteomes" id="UP000238348"/>
    </source>
</evidence>
<reference evidence="2 3" key="1">
    <citation type="submission" date="2015-09" db="EMBL/GenBank/DDBJ databases">
        <title>Sorangium comparison.</title>
        <authorList>
            <person name="Zaburannyi N."/>
            <person name="Bunk B."/>
            <person name="Overmann J."/>
            <person name="Mueller R."/>
        </authorList>
    </citation>
    <scope>NUCLEOTIDE SEQUENCE [LARGE SCALE GENOMIC DNA]</scope>
    <source>
        <strain evidence="2 3">So ce26</strain>
    </source>
</reference>